<dbReference type="CDD" id="cd12343">
    <property type="entry name" value="RRM1_2_CoAA_like"/>
    <property type="match status" value="1"/>
</dbReference>
<dbReference type="PROSITE" id="PS50102">
    <property type="entry name" value="RRM"/>
    <property type="match status" value="2"/>
</dbReference>
<feature type="compositionally biased region" description="Pro residues" evidence="3">
    <location>
        <begin position="254"/>
        <end position="273"/>
    </location>
</feature>
<evidence type="ECO:0000256" key="1">
    <source>
        <dbReference type="ARBA" id="ARBA00022884"/>
    </source>
</evidence>
<evidence type="ECO:0000259" key="4">
    <source>
        <dbReference type="PROSITE" id="PS50102"/>
    </source>
</evidence>
<dbReference type="GO" id="GO:0005634">
    <property type="term" value="C:nucleus"/>
    <property type="evidence" value="ECO:0007669"/>
    <property type="project" value="TreeGrafter"/>
</dbReference>
<keyword evidence="6" id="KW-1185">Reference proteome</keyword>
<keyword evidence="1 2" id="KW-0694">RNA-binding</keyword>
<dbReference type="AlphaFoldDB" id="A0A5N5SQK1"/>
<name>A0A5N5SQK1_9CRUS</name>
<evidence type="ECO:0000256" key="3">
    <source>
        <dbReference type="SAM" id="MobiDB-lite"/>
    </source>
</evidence>
<dbReference type="GO" id="GO:0003729">
    <property type="term" value="F:mRNA binding"/>
    <property type="evidence" value="ECO:0007669"/>
    <property type="project" value="TreeGrafter"/>
</dbReference>
<evidence type="ECO:0000313" key="6">
    <source>
        <dbReference type="Proteomes" id="UP000326759"/>
    </source>
</evidence>
<feature type="domain" description="RRM" evidence="4">
    <location>
        <begin position="8"/>
        <end position="78"/>
    </location>
</feature>
<dbReference type="PANTHER" id="PTHR48025">
    <property type="entry name" value="OS02G0815200 PROTEIN"/>
    <property type="match status" value="1"/>
</dbReference>
<dbReference type="Pfam" id="PF00076">
    <property type="entry name" value="RRM_1"/>
    <property type="match status" value="2"/>
</dbReference>
<dbReference type="OrthoDB" id="79941at2759"/>
<dbReference type="Gene3D" id="3.30.70.330">
    <property type="match status" value="2"/>
</dbReference>
<evidence type="ECO:0000256" key="2">
    <source>
        <dbReference type="PROSITE-ProRule" id="PRU00176"/>
    </source>
</evidence>
<dbReference type="InterPro" id="IPR035979">
    <property type="entry name" value="RBD_domain_sf"/>
</dbReference>
<sequence length="284" mass="32678">MPVRGNTFKIFVGNLSDRTTSQDLRELFQAYGTVVEADAVKNYGFVHMQNENEGKAAIEALNQYSLHGKVIAVEASTGTKRGSNLRTKIFVGNLHKDTKVEDLRSLFETYGRVVEADILTNYAFLHMDTESNTQEAIRNLDGYELNGFRIRVQESTSRVRQQAGMGVVPSGHWSKECPRDNRFGGGRFVERSERLGRSYGSRFDPYHVPPPPSYSRERILRYRVTAHEEYERYDRYDRYYDDPIYERRYGRAGLPPPPPPLHDDLYPPPPPPMCSSFGPERRPY</sequence>
<dbReference type="EMBL" id="SEYY01021967">
    <property type="protein sequence ID" value="KAB7495919.1"/>
    <property type="molecule type" value="Genomic_DNA"/>
</dbReference>
<accession>A0A5N5SQK1</accession>
<protein>
    <submittedName>
        <fullName evidence="5">RNA-binding protein lark</fullName>
    </submittedName>
</protein>
<organism evidence="5 6">
    <name type="scientific">Armadillidium nasatum</name>
    <dbReference type="NCBI Taxonomy" id="96803"/>
    <lineage>
        <taxon>Eukaryota</taxon>
        <taxon>Metazoa</taxon>
        <taxon>Ecdysozoa</taxon>
        <taxon>Arthropoda</taxon>
        <taxon>Crustacea</taxon>
        <taxon>Multicrustacea</taxon>
        <taxon>Malacostraca</taxon>
        <taxon>Eumalacostraca</taxon>
        <taxon>Peracarida</taxon>
        <taxon>Isopoda</taxon>
        <taxon>Oniscidea</taxon>
        <taxon>Crinocheta</taxon>
        <taxon>Armadillidiidae</taxon>
        <taxon>Armadillidium</taxon>
    </lineage>
</organism>
<reference evidence="5 6" key="1">
    <citation type="journal article" date="2019" name="PLoS Biol.">
        <title>Sex chromosomes control vertical transmission of feminizing Wolbachia symbionts in an isopod.</title>
        <authorList>
            <person name="Becking T."/>
            <person name="Chebbi M.A."/>
            <person name="Giraud I."/>
            <person name="Moumen B."/>
            <person name="Laverre T."/>
            <person name="Caubet Y."/>
            <person name="Peccoud J."/>
            <person name="Gilbert C."/>
            <person name="Cordaux R."/>
        </authorList>
    </citation>
    <scope>NUCLEOTIDE SEQUENCE [LARGE SCALE GENOMIC DNA]</scope>
    <source>
        <strain evidence="5">ANa2</strain>
        <tissue evidence="5">Whole body excluding digestive tract and cuticle</tissue>
    </source>
</reference>
<comment type="caution">
    <text evidence="5">The sequence shown here is derived from an EMBL/GenBank/DDBJ whole genome shotgun (WGS) entry which is preliminary data.</text>
</comment>
<dbReference type="Proteomes" id="UP000326759">
    <property type="component" value="Unassembled WGS sequence"/>
</dbReference>
<feature type="domain" description="RRM" evidence="4">
    <location>
        <begin position="87"/>
        <end position="157"/>
    </location>
</feature>
<evidence type="ECO:0000313" key="5">
    <source>
        <dbReference type="EMBL" id="KAB7495919.1"/>
    </source>
</evidence>
<dbReference type="PANTHER" id="PTHR48025:SF1">
    <property type="entry name" value="RRM DOMAIN-CONTAINING PROTEIN"/>
    <property type="match status" value="1"/>
</dbReference>
<dbReference type="InterPro" id="IPR000504">
    <property type="entry name" value="RRM_dom"/>
</dbReference>
<feature type="region of interest" description="Disordered" evidence="3">
    <location>
        <begin position="248"/>
        <end position="284"/>
    </location>
</feature>
<gene>
    <name evidence="5" type="primary">lark_0</name>
    <name evidence="5" type="ORF">Anas_06124</name>
</gene>
<proteinExistence type="predicted"/>
<dbReference type="SMART" id="SM00360">
    <property type="entry name" value="RRM"/>
    <property type="match status" value="2"/>
</dbReference>
<dbReference type="InterPro" id="IPR050502">
    <property type="entry name" value="Euk_RNA-bind_prot"/>
</dbReference>
<dbReference type="InterPro" id="IPR012677">
    <property type="entry name" value="Nucleotide-bd_a/b_plait_sf"/>
</dbReference>
<dbReference type="SUPFAM" id="SSF54928">
    <property type="entry name" value="RNA-binding domain, RBD"/>
    <property type="match status" value="2"/>
</dbReference>